<dbReference type="InterPro" id="IPR011009">
    <property type="entry name" value="Kinase-like_dom_sf"/>
</dbReference>
<feature type="compositionally biased region" description="Pro residues" evidence="5">
    <location>
        <begin position="283"/>
        <end position="299"/>
    </location>
</feature>
<dbReference type="SUPFAM" id="SSF56112">
    <property type="entry name" value="Protein kinase-like (PK-like)"/>
    <property type="match status" value="1"/>
</dbReference>
<dbReference type="PROSITE" id="PS50011">
    <property type="entry name" value="PROTEIN_KINASE_DOM"/>
    <property type="match status" value="1"/>
</dbReference>
<evidence type="ECO:0000256" key="4">
    <source>
        <dbReference type="ARBA" id="ARBA00022840"/>
    </source>
</evidence>
<dbReference type="GO" id="GO:0005524">
    <property type="term" value="F:ATP binding"/>
    <property type="evidence" value="ECO:0007669"/>
    <property type="project" value="UniProtKB-KW"/>
</dbReference>
<dbReference type="InterPro" id="IPR008271">
    <property type="entry name" value="Ser/Thr_kinase_AS"/>
</dbReference>
<dbReference type="PROSITE" id="PS00108">
    <property type="entry name" value="PROTEIN_KINASE_ST"/>
    <property type="match status" value="1"/>
</dbReference>
<keyword evidence="9" id="KW-1185">Reference proteome</keyword>
<feature type="compositionally biased region" description="Polar residues" evidence="5">
    <location>
        <begin position="415"/>
        <end position="428"/>
    </location>
</feature>
<evidence type="ECO:0000256" key="3">
    <source>
        <dbReference type="ARBA" id="ARBA00022777"/>
    </source>
</evidence>
<dbReference type="PANTHER" id="PTHR43289">
    <property type="entry name" value="MITOGEN-ACTIVATED PROTEIN KINASE KINASE KINASE 20-RELATED"/>
    <property type="match status" value="1"/>
</dbReference>
<feature type="region of interest" description="Disordered" evidence="5">
    <location>
        <begin position="365"/>
        <end position="430"/>
    </location>
</feature>
<dbReference type="AlphaFoldDB" id="A0A931GNG5"/>
<proteinExistence type="predicted"/>
<keyword evidence="1" id="KW-0808">Transferase</keyword>
<evidence type="ECO:0000256" key="2">
    <source>
        <dbReference type="ARBA" id="ARBA00022741"/>
    </source>
</evidence>
<dbReference type="GO" id="GO:0004674">
    <property type="term" value="F:protein serine/threonine kinase activity"/>
    <property type="evidence" value="ECO:0007669"/>
    <property type="project" value="TreeGrafter"/>
</dbReference>
<feature type="domain" description="Protein kinase" evidence="7">
    <location>
        <begin position="19"/>
        <end position="275"/>
    </location>
</feature>
<dbReference type="InterPro" id="IPR000719">
    <property type="entry name" value="Prot_kinase_dom"/>
</dbReference>
<keyword evidence="6" id="KW-0812">Transmembrane</keyword>
<reference evidence="8" key="1">
    <citation type="submission" date="2020-11" db="EMBL/GenBank/DDBJ databases">
        <title>Sequencing the genomes of 1000 actinobacteria strains.</title>
        <authorList>
            <person name="Klenk H.-P."/>
        </authorList>
    </citation>
    <scope>NUCLEOTIDE SEQUENCE</scope>
    <source>
        <strain evidence="8">DSM 43175</strain>
    </source>
</reference>
<dbReference type="EMBL" id="JADOUA010000001">
    <property type="protein sequence ID" value="MBG6093752.1"/>
    <property type="molecule type" value="Genomic_DNA"/>
</dbReference>
<evidence type="ECO:0000256" key="5">
    <source>
        <dbReference type="SAM" id="MobiDB-lite"/>
    </source>
</evidence>
<evidence type="ECO:0000313" key="9">
    <source>
        <dbReference type="Proteomes" id="UP000614047"/>
    </source>
</evidence>
<evidence type="ECO:0000256" key="1">
    <source>
        <dbReference type="ARBA" id="ARBA00022679"/>
    </source>
</evidence>
<dbReference type="PANTHER" id="PTHR43289:SF34">
    <property type="entry name" value="SERINE_THREONINE-PROTEIN KINASE YBDM-RELATED"/>
    <property type="match status" value="1"/>
</dbReference>
<keyword evidence="6" id="KW-0472">Membrane</keyword>
<protein>
    <submittedName>
        <fullName evidence="8">Ser/Thr protein kinase</fullName>
    </submittedName>
</protein>
<evidence type="ECO:0000313" key="8">
    <source>
        <dbReference type="EMBL" id="MBG6093752.1"/>
    </source>
</evidence>
<feature type="region of interest" description="Disordered" evidence="5">
    <location>
        <begin position="279"/>
        <end position="334"/>
    </location>
</feature>
<dbReference type="RefSeq" id="WP_197015768.1">
    <property type="nucleotide sequence ID" value="NZ_BAABES010000003.1"/>
</dbReference>
<feature type="compositionally biased region" description="Low complexity" evidence="5">
    <location>
        <begin position="374"/>
        <end position="385"/>
    </location>
</feature>
<accession>A0A931GNG5</accession>
<dbReference type="Pfam" id="PF00069">
    <property type="entry name" value="Pkinase"/>
    <property type="match status" value="1"/>
</dbReference>
<keyword evidence="3 8" id="KW-0418">Kinase</keyword>
<sequence>MPRPPHPLRPGDPETLGGHRLLGRLGEGGEGVVYLARARSAPGTGETGGDLVAIKLFHTPVAGEPSLGGTVARELAAAQQVARFCTAQVLGSGMLGDRPFIVSEYVDGPSLHEVVQREGPRTGSALDRLAVATATALVALHDAGVVHRDFKPHNVLLGPDGPRVVDFGISRALSGAQTMVSRAVGTPAYMAPEQLQPGAIGPAVDVFAWASTMVFTATGHPPFGNESIPIVLNRIAHGEPDLGRVEEPLRGLLAACLTKDPAGRPTAQQVLDRLVRRTGRAPEAPPPAPPAPPALPPVPAGTVPPGHGQAKPMGPVGPAGADATTLPRPAAPAGRGRSRAVLLGVGAVAVAVIAAAGVHLFTRDGSPDAPPTPAAASQAAASLGAERPASGKPSRPRATTASPSASRSATVSASENTARATKSPSQAPKQRVELGAGHFTEYCQSLGWEWVEWKDSPRPGAYCVKRKGDLMYLTAEQRDAGCRWRFKDARARHYFKGKSNYCYAMR</sequence>
<keyword evidence="4" id="KW-0067">ATP-binding</keyword>
<evidence type="ECO:0000259" key="7">
    <source>
        <dbReference type="PROSITE" id="PS50011"/>
    </source>
</evidence>
<dbReference type="CDD" id="cd14014">
    <property type="entry name" value="STKc_PknB_like"/>
    <property type="match status" value="1"/>
</dbReference>
<comment type="caution">
    <text evidence="8">The sequence shown here is derived from an EMBL/GenBank/DDBJ whole genome shotgun (WGS) entry which is preliminary data.</text>
</comment>
<feature type="transmembrane region" description="Helical" evidence="6">
    <location>
        <begin position="340"/>
        <end position="361"/>
    </location>
</feature>
<gene>
    <name evidence="8" type="ORF">IW256_007865</name>
</gene>
<dbReference type="Gene3D" id="3.30.200.20">
    <property type="entry name" value="Phosphorylase Kinase, domain 1"/>
    <property type="match status" value="1"/>
</dbReference>
<dbReference type="Gene3D" id="1.10.510.10">
    <property type="entry name" value="Transferase(Phosphotransferase) domain 1"/>
    <property type="match status" value="1"/>
</dbReference>
<keyword evidence="6" id="KW-1133">Transmembrane helix</keyword>
<name>A0A931GNG5_9ACTN</name>
<evidence type="ECO:0000256" key="6">
    <source>
        <dbReference type="SAM" id="Phobius"/>
    </source>
</evidence>
<dbReference type="Proteomes" id="UP000614047">
    <property type="component" value="Unassembled WGS sequence"/>
</dbReference>
<keyword evidence="2" id="KW-0547">Nucleotide-binding</keyword>
<organism evidence="8 9">
    <name type="scientific">Actinomadura viridis</name>
    <dbReference type="NCBI Taxonomy" id="58110"/>
    <lineage>
        <taxon>Bacteria</taxon>
        <taxon>Bacillati</taxon>
        <taxon>Actinomycetota</taxon>
        <taxon>Actinomycetes</taxon>
        <taxon>Streptosporangiales</taxon>
        <taxon>Thermomonosporaceae</taxon>
        <taxon>Actinomadura</taxon>
    </lineage>
</organism>
<feature type="compositionally biased region" description="Low complexity" evidence="5">
    <location>
        <begin position="396"/>
        <end position="414"/>
    </location>
</feature>